<comment type="similarity">
    <text evidence="2">Belongs to the TspO/BZRP family.</text>
</comment>
<protein>
    <recommendedName>
        <fullName evidence="9">Tryptophan-rich sensory protein</fullName>
    </recommendedName>
</protein>
<evidence type="ECO:0000256" key="6">
    <source>
        <dbReference type="SAM" id="Phobius"/>
    </source>
</evidence>
<evidence type="ECO:0000256" key="1">
    <source>
        <dbReference type="ARBA" id="ARBA00004141"/>
    </source>
</evidence>
<proteinExistence type="inferred from homology"/>
<reference evidence="7 8" key="1">
    <citation type="submission" date="2016-10" db="EMBL/GenBank/DDBJ databases">
        <authorList>
            <person name="de Groot N.N."/>
        </authorList>
    </citation>
    <scope>NUCLEOTIDE SEQUENCE [LARGE SCALE GENOMIC DNA]</scope>
    <source>
        <strain evidence="7 8">DSM 20117</strain>
    </source>
</reference>
<accession>A0A1H1BL90</accession>
<dbReference type="Pfam" id="PF03073">
    <property type="entry name" value="TspO_MBR"/>
    <property type="match status" value="1"/>
</dbReference>
<dbReference type="GO" id="GO:0016020">
    <property type="term" value="C:membrane"/>
    <property type="evidence" value="ECO:0007669"/>
    <property type="project" value="UniProtKB-SubCell"/>
</dbReference>
<evidence type="ECO:0000256" key="5">
    <source>
        <dbReference type="ARBA" id="ARBA00023136"/>
    </source>
</evidence>
<evidence type="ECO:0000313" key="7">
    <source>
        <dbReference type="EMBL" id="SDQ52721.1"/>
    </source>
</evidence>
<comment type="subcellular location">
    <subcellularLocation>
        <location evidence="1">Membrane</location>
        <topology evidence="1">Multi-pass membrane protein</topology>
    </subcellularLocation>
</comment>
<dbReference type="InterPro" id="IPR004307">
    <property type="entry name" value="TspO_MBR"/>
</dbReference>
<evidence type="ECO:0008006" key="9">
    <source>
        <dbReference type="Google" id="ProtNLM"/>
    </source>
</evidence>
<gene>
    <name evidence="7" type="ORF">SAMN04489742_1467</name>
</gene>
<feature type="transmembrane region" description="Helical" evidence="6">
    <location>
        <begin position="245"/>
        <end position="264"/>
    </location>
</feature>
<evidence type="ECO:0000256" key="3">
    <source>
        <dbReference type="ARBA" id="ARBA00022692"/>
    </source>
</evidence>
<evidence type="ECO:0000256" key="2">
    <source>
        <dbReference type="ARBA" id="ARBA00007524"/>
    </source>
</evidence>
<feature type="transmembrane region" description="Helical" evidence="6">
    <location>
        <begin position="68"/>
        <end position="89"/>
    </location>
</feature>
<dbReference type="EMBL" id="FNKH01000002">
    <property type="protein sequence ID" value="SDQ52721.1"/>
    <property type="molecule type" value="Genomic_DNA"/>
</dbReference>
<evidence type="ECO:0000313" key="8">
    <source>
        <dbReference type="Proteomes" id="UP000181917"/>
    </source>
</evidence>
<feature type="transmembrane region" description="Helical" evidence="6">
    <location>
        <begin position="101"/>
        <end position="118"/>
    </location>
</feature>
<keyword evidence="8" id="KW-1185">Reference proteome</keyword>
<dbReference type="Proteomes" id="UP000181917">
    <property type="component" value="Unassembled WGS sequence"/>
</dbReference>
<dbReference type="OrthoDB" id="5189031at2"/>
<feature type="transmembrane region" description="Helical" evidence="6">
    <location>
        <begin position="23"/>
        <end position="48"/>
    </location>
</feature>
<feature type="transmembrane region" description="Helical" evidence="6">
    <location>
        <begin position="196"/>
        <end position="215"/>
    </location>
</feature>
<dbReference type="Gene3D" id="1.20.1260.100">
    <property type="entry name" value="TspO/MBR protein"/>
    <property type="match status" value="1"/>
</dbReference>
<dbReference type="InterPro" id="IPR038330">
    <property type="entry name" value="TspO/MBR-related_sf"/>
</dbReference>
<feature type="transmembrane region" description="Helical" evidence="6">
    <location>
        <begin position="124"/>
        <end position="145"/>
    </location>
</feature>
<keyword evidence="4 6" id="KW-1133">Transmembrane helix</keyword>
<feature type="transmembrane region" description="Helical" evidence="6">
    <location>
        <begin position="222"/>
        <end position="239"/>
    </location>
</feature>
<keyword evidence="5 6" id="KW-0472">Membrane</keyword>
<keyword evidence="3 6" id="KW-0812">Transmembrane</keyword>
<dbReference type="AlphaFoldDB" id="A0A1H1BL90"/>
<dbReference type="KEGG" id="acry:AC20117_10025"/>
<evidence type="ECO:0000256" key="4">
    <source>
        <dbReference type="ARBA" id="ARBA00022989"/>
    </source>
</evidence>
<name>A0A1H1BL90_9MICC</name>
<sequence length="285" mass="30109">MDAVKPYLHKTRTILATDLARQLAVSASLVFALLIGARGAGLLGGTAIKDTAGGAFAPDFTLLAPASGAFSIWSAIYVGLVGYTIFQWWPSQRRTPRQRAAGWLLAASLVLNACWILSAQASNVGLSLMVMILLLAVLLAAVYVLTRYPAKSLVEALLADAPVGLYTGWILVAAGANAASWLTLRGIDLFGWGADVWAVIALGVVSFAGAVVAMTGRGRMSAVVALCWGLGWIAVSRLLGDPGSVPVVIAAGFGFFFVLVCGTSRRFRVGHEERRAFRRGYVPEI</sequence>
<dbReference type="RefSeq" id="WP_074699852.1">
    <property type="nucleotide sequence ID" value="NZ_CP018863.1"/>
</dbReference>
<organism evidence="7 8">
    <name type="scientific">Crystallibacter crystallopoietes</name>
    <dbReference type="NCBI Taxonomy" id="37928"/>
    <lineage>
        <taxon>Bacteria</taxon>
        <taxon>Bacillati</taxon>
        <taxon>Actinomycetota</taxon>
        <taxon>Actinomycetes</taxon>
        <taxon>Micrococcales</taxon>
        <taxon>Micrococcaceae</taxon>
        <taxon>Crystallibacter</taxon>
    </lineage>
</organism>
<feature type="transmembrane region" description="Helical" evidence="6">
    <location>
        <begin position="157"/>
        <end position="176"/>
    </location>
</feature>
<dbReference type="STRING" id="37928.SAMN04489742_1467"/>